<name>A0ABP4JH13_9MICO</name>
<sequence>MRARGGIGWTEGMKTQHTPLAALAAATLAIATLTGCTSITDLFERVHSESFETRADAATGWVGVPMPEWLPDDATDIRSTATLDETHAVIAFAGGEPIGCDEASRSTLPFDGRYGGFSDASELPDMVLGCGPYEVHETTDGWLAWFNATEAGQTPVQ</sequence>
<dbReference type="EMBL" id="BAAAKK010000001">
    <property type="protein sequence ID" value="GAA1419402.1"/>
    <property type="molecule type" value="Genomic_DNA"/>
</dbReference>
<evidence type="ECO:0000313" key="1">
    <source>
        <dbReference type="EMBL" id="GAA1419402.1"/>
    </source>
</evidence>
<accession>A0ABP4JH13</accession>
<reference evidence="2" key="1">
    <citation type="journal article" date="2019" name="Int. J. Syst. Evol. Microbiol.">
        <title>The Global Catalogue of Microorganisms (GCM) 10K type strain sequencing project: providing services to taxonomists for standard genome sequencing and annotation.</title>
        <authorList>
            <consortium name="The Broad Institute Genomics Platform"/>
            <consortium name="The Broad Institute Genome Sequencing Center for Infectious Disease"/>
            <person name="Wu L."/>
            <person name="Ma J."/>
        </authorList>
    </citation>
    <scope>NUCLEOTIDE SEQUENCE [LARGE SCALE GENOMIC DNA]</scope>
    <source>
        <strain evidence="2">JCM 12398</strain>
    </source>
</reference>
<evidence type="ECO:0000313" key="2">
    <source>
        <dbReference type="Proteomes" id="UP001501266"/>
    </source>
</evidence>
<dbReference type="Proteomes" id="UP001501266">
    <property type="component" value="Unassembled WGS sequence"/>
</dbReference>
<protein>
    <submittedName>
        <fullName evidence="1">Uncharacterized protein</fullName>
    </submittedName>
</protein>
<comment type="caution">
    <text evidence="1">The sequence shown here is derived from an EMBL/GenBank/DDBJ whole genome shotgun (WGS) entry which is preliminary data.</text>
</comment>
<organism evidence="1 2">
    <name type="scientific">Agrococcus citreus</name>
    <dbReference type="NCBI Taxonomy" id="84643"/>
    <lineage>
        <taxon>Bacteria</taxon>
        <taxon>Bacillati</taxon>
        <taxon>Actinomycetota</taxon>
        <taxon>Actinomycetes</taxon>
        <taxon>Micrococcales</taxon>
        <taxon>Microbacteriaceae</taxon>
        <taxon>Agrococcus</taxon>
    </lineage>
</organism>
<proteinExistence type="predicted"/>
<keyword evidence="2" id="KW-1185">Reference proteome</keyword>
<gene>
    <name evidence="1" type="ORF">GCM10009640_07030</name>
</gene>